<feature type="domain" description="Putative auto-transporter adhesin head GIN" evidence="1">
    <location>
        <begin position="45"/>
        <end position="225"/>
    </location>
</feature>
<dbReference type="Pfam" id="PF10988">
    <property type="entry name" value="DUF2807"/>
    <property type="match status" value="1"/>
</dbReference>
<sequence>MIKVIVHIAQAIIAVVVALLFSSCNMETVDGSGNVTKQTRTVSGEFTSVTASSGLDVYIEQGVNRSVVVEADDNLQQHIKVEASGTELKITSDVNIGNSESKKITVVLPEITGIEANSGSGVKGKTVLKTDKVKLNANSAGVLEVTVIAKDVVCETSSSGTVKLLGSTENLDAEASSGSTLNAGELKTINADAEASSGASLIVNPTEKLAADASSGSSIRYLTTPVKKISTTSDSGGSVSKQ</sequence>
<comment type="caution">
    <text evidence="2">The sequence shown here is derived from an EMBL/GenBank/DDBJ whole genome shotgun (WGS) entry which is preliminary data.</text>
</comment>
<evidence type="ECO:0000313" key="3">
    <source>
        <dbReference type="Proteomes" id="UP000030111"/>
    </source>
</evidence>
<dbReference type="InterPro" id="IPR021255">
    <property type="entry name" value="DUF2807"/>
</dbReference>
<dbReference type="OrthoDB" id="1422484at2"/>
<dbReference type="Proteomes" id="UP000030111">
    <property type="component" value="Unassembled WGS sequence"/>
</dbReference>
<dbReference type="RefSeq" id="WP_026990255.1">
    <property type="nucleotide sequence ID" value="NZ_AUGP01000017.1"/>
</dbReference>
<gene>
    <name evidence="2" type="ORF">Q766_13420</name>
</gene>
<dbReference type="STRING" id="1121898.GCA_000422725_01367"/>
<protein>
    <recommendedName>
        <fullName evidence="1">Putative auto-transporter adhesin head GIN domain-containing protein</fullName>
    </recommendedName>
</protein>
<proteinExistence type="predicted"/>
<reference evidence="2 3" key="1">
    <citation type="submission" date="2013-09" db="EMBL/GenBank/DDBJ databases">
        <authorList>
            <person name="Zeng Z."/>
            <person name="Chen C."/>
        </authorList>
    </citation>
    <scope>NUCLEOTIDE SEQUENCE [LARGE SCALE GENOMIC DNA]</scope>
    <source>
        <strain evidence="2 3">WB 4.1-42</strain>
    </source>
</reference>
<dbReference type="eggNOG" id="COG3595">
    <property type="taxonomic scope" value="Bacteria"/>
</dbReference>
<dbReference type="Gene3D" id="2.160.20.120">
    <property type="match status" value="1"/>
</dbReference>
<evidence type="ECO:0000313" key="2">
    <source>
        <dbReference type="EMBL" id="KGO92451.1"/>
    </source>
</evidence>
<dbReference type="PROSITE" id="PS51257">
    <property type="entry name" value="PROKAR_LIPOPROTEIN"/>
    <property type="match status" value="1"/>
</dbReference>
<accession>A0A0A2MLI3</accession>
<evidence type="ECO:0000259" key="1">
    <source>
        <dbReference type="Pfam" id="PF10988"/>
    </source>
</evidence>
<keyword evidence="3" id="KW-1185">Reference proteome</keyword>
<name>A0A0A2MLI3_9FLAO</name>
<organism evidence="2 3">
    <name type="scientific">Flavobacterium subsaxonicum WB 4.1-42 = DSM 21790</name>
    <dbReference type="NCBI Taxonomy" id="1121898"/>
    <lineage>
        <taxon>Bacteria</taxon>
        <taxon>Pseudomonadati</taxon>
        <taxon>Bacteroidota</taxon>
        <taxon>Flavobacteriia</taxon>
        <taxon>Flavobacteriales</taxon>
        <taxon>Flavobacteriaceae</taxon>
        <taxon>Flavobacterium</taxon>
    </lineage>
</organism>
<dbReference type="AlphaFoldDB" id="A0A0A2MLI3"/>
<dbReference type="EMBL" id="JRLY01000010">
    <property type="protein sequence ID" value="KGO92451.1"/>
    <property type="molecule type" value="Genomic_DNA"/>
</dbReference>